<organism evidence="2">
    <name type="scientific">Wolbachia endosymbiont of Aleurodicus floccissimus</name>
    <dbReference type="NCBI Taxonomy" id="2152762"/>
    <lineage>
        <taxon>Bacteria</taxon>
        <taxon>Pseudomonadati</taxon>
        <taxon>Pseudomonadota</taxon>
        <taxon>Alphaproteobacteria</taxon>
        <taxon>Rickettsiales</taxon>
        <taxon>Anaplasmataceae</taxon>
        <taxon>Wolbachieae</taxon>
        <taxon>Wolbachia</taxon>
    </lineage>
</organism>
<dbReference type="GO" id="GO:0016209">
    <property type="term" value="F:antioxidant activity"/>
    <property type="evidence" value="ECO:0007669"/>
    <property type="project" value="InterPro"/>
</dbReference>
<feature type="domain" description="Alkyl hydroperoxide reductase subunit C/ Thiol specific antioxidant" evidence="1">
    <location>
        <begin position="15"/>
        <end position="140"/>
    </location>
</feature>
<dbReference type="InterPro" id="IPR000866">
    <property type="entry name" value="AhpC/TSA"/>
</dbReference>
<dbReference type="Pfam" id="PF00578">
    <property type="entry name" value="AhpC-TSA"/>
    <property type="match status" value="1"/>
</dbReference>
<dbReference type="InterPro" id="IPR036249">
    <property type="entry name" value="Thioredoxin-like_sf"/>
</dbReference>
<dbReference type="AlphaFoldDB" id="A0A3B0J9Z8"/>
<dbReference type="PANTHER" id="PTHR43640:SF1">
    <property type="entry name" value="THIOREDOXIN-DEPENDENT PEROXIREDOXIN"/>
    <property type="match status" value="1"/>
</dbReference>
<gene>
    <name evidence="2" type="primary">resA</name>
    <name evidence="2" type="ORF">WBAF_0534</name>
</gene>
<evidence type="ECO:0000259" key="1">
    <source>
        <dbReference type="Pfam" id="PF00578"/>
    </source>
</evidence>
<dbReference type="CDD" id="cd02969">
    <property type="entry name" value="PRX_like1"/>
    <property type="match status" value="1"/>
</dbReference>
<reference evidence="2" key="1">
    <citation type="submission" date="2018-04" db="EMBL/GenBank/DDBJ databases">
        <authorList>
            <person name="Go L.Y."/>
            <person name="Mitchell J.A."/>
        </authorList>
    </citation>
    <scope>NUCLEOTIDE SEQUENCE</scope>
    <source>
        <strain evidence="2">WBAF</strain>
    </source>
</reference>
<dbReference type="SUPFAM" id="SSF52833">
    <property type="entry name" value="Thioredoxin-like"/>
    <property type="match status" value="1"/>
</dbReference>
<protein>
    <submittedName>
        <fullName evidence="2">Thiol-disulfide oxidoreductase ResA</fullName>
    </submittedName>
</protein>
<accession>A0A3B0J9Z8</accession>
<dbReference type="EMBL" id="OUNF01000150">
    <property type="protein sequence ID" value="SPP33933.1"/>
    <property type="molecule type" value="Genomic_DNA"/>
</dbReference>
<dbReference type="PANTHER" id="PTHR43640">
    <property type="entry name" value="OS07G0260300 PROTEIN"/>
    <property type="match status" value="1"/>
</dbReference>
<proteinExistence type="predicted"/>
<name>A0A3B0J9Z8_9RICK</name>
<evidence type="ECO:0000313" key="2">
    <source>
        <dbReference type="EMBL" id="SPP33933.1"/>
    </source>
</evidence>
<dbReference type="InterPro" id="IPR047262">
    <property type="entry name" value="PRX-like1"/>
</dbReference>
<dbReference type="Gene3D" id="3.40.30.10">
    <property type="entry name" value="Glutaredoxin"/>
    <property type="match status" value="1"/>
</dbReference>
<dbReference type="GO" id="GO:0016491">
    <property type="term" value="F:oxidoreductase activity"/>
    <property type="evidence" value="ECO:0007669"/>
    <property type="project" value="InterPro"/>
</dbReference>
<sequence>MVTLDTPKINLDFTAKNFNLLGVDNKYYTLSDCYGENGLIVMFICNHCPYVQSIISNLVSDVNLLKKDYQVNTVAIMPNDVNEYPEDSFENMINFAKENKFTFPYLIDNNQEVAKEYGAVCTPDFFGFNSKLALCYRGRFNNTKKEKVQNYEVGSSDLFQAMKFIAETSNPPVDQKSSIGCSIKWSNSTG</sequence>